<dbReference type="PANTHER" id="PTHR11733">
    <property type="entry name" value="ZINC METALLOPROTEASE FAMILY M13 NEPRILYSIN-RELATED"/>
    <property type="match status" value="1"/>
</dbReference>
<dbReference type="InterPro" id="IPR000718">
    <property type="entry name" value="Peptidase_M13"/>
</dbReference>
<dbReference type="InterPro" id="IPR008753">
    <property type="entry name" value="Peptidase_M13_N"/>
</dbReference>
<dbReference type="GO" id="GO:0005886">
    <property type="term" value="C:plasma membrane"/>
    <property type="evidence" value="ECO:0007669"/>
    <property type="project" value="TreeGrafter"/>
</dbReference>
<keyword evidence="7" id="KW-0482">Metalloprotease</keyword>
<dbReference type="InterPro" id="IPR024079">
    <property type="entry name" value="MetalloPept_cat_dom_sf"/>
</dbReference>
<dbReference type="Gene3D" id="3.40.390.10">
    <property type="entry name" value="Collagenase (Catalytic Domain)"/>
    <property type="match status" value="1"/>
</dbReference>
<dbReference type="PROSITE" id="PS51885">
    <property type="entry name" value="NEPRILYSIN"/>
    <property type="match status" value="1"/>
</dbReference>
<dbReference type="GO" id="GO:0004222">
    <property type="term" value="F:metalloendopeptidase activity"/>
    <property type="evidence" value="ECO:0007669"/>
    <property type="project" value="InterPro"/>
</dbReference>
<keyword evidence="4" id="KW-0479">Metal-binding</keyword>
<accession>A0A975CNG6</accession>
<dbReference type="PANTHER" id="PTHR11733:SF167">
    <property type="entry name" value="FI17812P1-RELATED"/>
    <property type="match status" value="1"/>
</dbReference>
<dbReference type="KEGG" id="pcea:J3359_17495"/>
<gene>
    <name evidence="10" type="ORF">J3359_17495</name>
</gene>
<comment type="similarity">
    <text evidence="2">Belongs to the peptidase M13 family.</text>
</comment>
<dbReference type="Pfam" id="PF05649">
    <property type="entry name" value="Peptidase_M13_N"/>
    <property type="match status" value="1"/>
</dbReference>
<feature type="domain" description="Peptidase M13 C-terminal" evidence="8">
    <location>
        <begin position="445"/>
        <end position="644"/>
    </location>
</feature>
<keyword evidence="11" id="KW-1185">Reference proteome</keyword>
<dbReference type="SUPFAM" id="SSF55486">
    <property type="entry name" value="Metalloproteases ('zincins'), catalytic domain"/>
    <property type="match status" value="1"/>
</dbReference>
<dbReference type="GO" id="GO:0016485">
    <property type="term" value="P:protein processing"/>
    <property type="evidence" value="ECO:0007669"/>
    <property type="project" value="TreeGrafter"/>
</dbReference>
<keyword evidence="5" id="KW-0378">Hydrolase</keyword>
<dbReference type="RefSeq" id="WP_208078419.1">
    <property type="nucleotide sequence ID" value="NZ_CP071869.1"/>
</dbReference>
<dbReference type="PROSITE" id="PS51257">
    <property type="entry name" value="PROKAR_LIPOPROTEIN"/>
    <property type="match status" value="1"/>
</dbReference>
<dbReference type="Gene3D" id="1.10.1380.10">
    <property type="entry name" value="Neutral endopeptidase , domain2"/>
    <property type="match status" value="1"/>
</dbReference>
<dbReference type="InterPro" id="IPR018497">
    <property type="entry name" value="Peptidase_M13_C"/>
</dbReference>
<feature type="domain" description="Peptidase M13 N-terminal" evidence="9">
    <location>
        <begin position="45"/>
        <end position="391"/>
    </location>
</feature>
<dbReference type="AlphaFoldDB" id="A0A975CNG6"/>
<evidence type="ECO:0000313" key="10">
    <source>
        <dbReference type="EMBL" id="QTE22564.1"/>
    </source>
</evidence>
<evidence type="ECO:0000256" key="5">
    <source>
        <dbReference type="ARBA" id="ARBA00022801"/>
    </source>
</evidence>
<reference evidence="10 11" key="1">
    <citation type="submission" date="2021-03" db="EMBL/GenBank/DDBJ databases">
        <title>Complete genome of Polaribacter_sp.SM13.</title>
        <authorList>
            <person name="Jeong S.W."/>
            <person name="Bae J.W."/>
        </authorList>
    </citation>
    <scope>NUCLEOTIDE SEQUENCE [LARGE SCALE GENOMIC DNA]</scope>
    <source>
        <strain evidence="10 11">SM13</strain>
    </source>
</reference>
<evidence type="ECO:0000256" key="2">
    <source>
        <dbReference type="ARBA" id="ARBA00007357"/>
    </source>
</evidence>
<evidence type="ECO:0000259" key="9">
    <source>
        <dbReference type="Pfam" id="PF05649"/>
    </source>
</evidence>
<keyword evidence="3" id="KW-0645">Protease</keyword>
<evidence type="ECO:0000256" key="3">
    <source>
        <dbReference type="ARBA" id="ARBA00022670"/>
    </source>
</evidence>
<dbReference type="InterPro" id="IPR042089">
    <property type="entry name" value="Peptidase_M13_dom_2"/>
</dbReference>
<proteinExistence type="inferred from homology"/>
<dbReference type="GO" id="GO:0046872">
    <property type="term" value="F:metal ion binding"/>
    <property type="evidence" value="ECO:0007669"/>
    <property type="project" value="UniProtKB-KW"/>
</dbReference>
<name>A0A975CNG6_9FLAO</name>
<protein>
    <submittedName>
        <fullName evidence="10">M13 family metallopeptidase</fullName>
    </submittedName>
</protein>
<evidence type="ECO:0000313" key="11">
    <source>
        <dbReference type="Proteomes" id="UP000663920"/>
    </source>
</evidence>
<evidence type="ECO:0000256" key="7">
    <source>
        <dbReference type="ARBA" id="ARBA00023049"/>
    </source>
</evidence>
<evidence type="ECO:0000256" key="1">
    <source>
        <dbReference type="ARBA" id="ARBA00001947"/>
    </source>
</evidence>
<dbReference type="Proteomes" id="UP000663920">
    <property type="component" value="Chromosome"/>
</dbReference>
<dbReference type="PRINTS" id="PR00786">
    <property type="entry name" value="NEPRILYSIN"/>
</dbReference>
<dbReference type="CDD" id="cd08662">
    <property type="entry name" value="M13"/>
    <property type="match status" value="1"/>
</dbReference>
<comment type="cofactor">
    <cofactor evidence="1">
        <name>Zn(2+)</name>
        <dbReference type="ChEBI" id="CHEBI:29105"/>
    </cofactor>
</comment>
<evidence type="ECO:0000256" key="6">
    <source>
        <dbReference type="ARBA" id="ARBA00022833"/>
    </source>
</evidence>
<evidence type="ECO:0000256" key="4">
    <source>
        <dbReference type="ARBA" id="ARBA00022723"/>
    </source>
</evidence>
<evidence type="ECO:0000259" key="8">
    <source>
        <dbReference type="Pfam" id="PF01431"/>
    </source>
</evidence>
<dbReference type="EMBL" id="CP071869">
    <property type="protein sequence ID" value="QTE22564.1"/>
    <property type="molecule type" value="Genomic_DNA"/>
</dbReference>
<sequence>MLKKVSIFLLIIVLGCKNQLPISESLEKKQTSGVFLSYIDASIKPGDNFTAYVNGNGLQPKMVEFYKFTRSINSNIISSVISKQGSLSSDEQKIKDLYQSFINFKKRDSIGVLPLKQEFSKIDAIKTTSGLMAYFAYANIYGYEVPLKINVNNKKQILLEKGGLQLGNSRIYVNTDNKRYKNYIKNLFTKTGFFFDENTISSIVELETKLAKIHQNIDNKSSNESTVFTLNKLNNVVPKINWDRYFKEAFLSMEVKTVVSSQEYLQKLAGLIEITELSVWKSYLKWALLFKGATFLNKSIYNAYASFYGINISENFNREAVRCIKDNLQELISKKFVKTYCTDKVKKRVEDIVLNIQKAYVLRIKKLDWMSSKSKEEALDKLKKLRKIIGYVDNWTDYNDLVITPNNLYENIRQLNLFNYKQSLTRLLEDSINSNSKRFSPLIPNGYFMPSENKIWISAMLFSSPPYFTESAEEAINYGAIGAVIGHELGHAFDSNGSLYDSKGVKRDWLVKEDRQKLNKKMDTLVKQYDAYEIIPGHYVNGKETLGENLADLTGLSMAIEAYKRLRKDDIIIDGFTSLQRIFIGYASIYDNVSNNKYFLNNPQSKYPPSKFRVNGVVRNIDEFYEAFQVKPTDSLYLSPNKRLKIW</sequence>
<keyword evidence="6" id="KW-0862">Zinc</keyword>
<organism evidence="10 11">
    <name type="scientific">Polaribacter cellanae</name>
    <dbReference type="NCBI Taxonomy" id="2818493"/>
    <lineage>
        <taxon>Bacteria</taxon>
        <taxon>Pseudomonadati</taxon>
        <taxon>Bacteroidota</taxon>
        <taxon>Flavobacteriia</taxon>
        <taxon>Flavobacteriales</taxon>
        <taxon>Flavobacteriaceae</taxon>
    </lineage>
</organism>
<dbReference type="Pfam" id="PF01431">
    <property type="entry name" value="Peptidase_M13"/>
    <property type="match status" value="1"/>
</dbReference>